<protein>
    <submittedName>
        <fullName evidence="1">Uncharacterized protein</fullName>
    </submittedName>
</protein>
<proteinExistence type="predicted"/>
<gene>
    <name evidence="1" type="ORF">GA_TR20947_c0_g1_i1_g.69694</name>
</gene>
<sequence length="532" mass="62200">MKEKKMEQTSLLSTYLFEKLLRRFINLDVFHLQAPVHRRMTLSRCCVCSNQRLKDLCAYVILHLLQNLHQVLSSVNIFLLLQLAQQSPDRFLRRYPLATISSADFNRLRHTFECLSRITAVHIVVHEDLPRFSIELPSPSWRFLLELFRLFDETFVCFRISSNHHIHNPDVVRRTVRLPFLEQSLCTWQIIKIHKHLYHVQICDVRGFRNSQPQRTPNPVDVNQFPQPSIQSDKKLIRLEISVRVFQLQLLKSLLSFLIESRIDIYRRHIAVRSPIRSNSTVSAHLLDDSLDTGEIIFSSQCPHPNIVSVRIRHDVFGLHFLNHPRDFLGLPRLCVKRHEAVIRHGANGDVELFHLVHQTFGFLSHQLLAVAVQKRTVRELGFRCFRKTDEVILSRNDSTSFGNKIKMDCLIRHRLVHTSMFHYFRELECWVIEAATSEFLDRIADFPFEGVLSAFEEVIQLLFDIDLVATTFEEQIVKRFFDVLLRRSPRHVSRPAQMSHRHFLFSVGSVINDGGNVRNCLSLSRGFSVKP</sequence>
<reference evidence="1" key="1">
    <citation type="submission" date="2016-07" db="EMBL/GenBank/DDBJ databases">
        <title>De novo transcriptome assembly of four accessions of the metal hyperaccumulator plant Noccaea caerulescens.</title>
        <authorList>
            <person name="Blande D."/>
            <person name="Halimaa P."/>
            <person name="Tervahauta A.I."/>
            <person name="Aarts M.G."/>
            <person name="Karenlampi S.O."/>
        </authorList>
    </citation>
    <scope>NUCLEOTIDE SEQUENCE</scope>
</reference>
<dbReference type="AlphaFoldDB" id="A0A1J3EBB7"/>
<evidence type="ECO:0000313" key="1">
    <source>
        <dbReference type="EMBL" id="JAU27469.1"/>
    </source>
</evidence>
<organism evidence="1">
    <name type="scientific">Noccaea caerulescens</name>
    <name type="common">Alpine penny-cress</name>
    <name type="synonym">Thlaspi caerulescens</name>
    <dbReference type="NCBI Taxonomy" id="107243"/>
    <lineage>
        <taxon>Eukaryota</taxon>
        <taxon>Viridiplantae</taxon>
        <taxon>Streptophyta</taxon>
        <taxon>Embryophyta</taxon>
        <taxon>Tracheophyta</taxon>
        <taxon>Spermatophyta</taxon>
        <taxon>Magnoliopsida</taxon>
        <taxon>eudicotyledons</taxon>
        <taxon>Gunneridae</taxon>
        <taxon>Pentapetalae</taxon>
        <taxon>rosids</taxon>
        <taxon>malvids</taxon>
        <taxon>Brassicales</taxon>
        <taxon>Brassicaceae</taxon>
        <taxon>Coluteocarpeae</taxon>
        <taxon>Noccaea</taxon>
    </lineage>
</organism>
<dbReference type="EMBL" id="GEVI01004851">
    <property type="protein sequence ID" value="JAU27469.1"/>
    <property type="molecule type" value="Transcribed_RNA"/>
</dbReference>
<name>A0A1J3EBB7_NOCCA</name>
<accession>A0A1J3EBB7</accession>